<gene>
    <name evidence="8" type="ORF">S06H3_55487</name>
</gene>
<evidence type="ECO:0000256" key="3">
    <source>
        <dbReference type="ARBA" id="ARBA00022692"/>
    </source>
</evidence>
<comment type="caution">
    <text evidence="8">The sequence shown here is derived from an EMBL/GenBank/DDBJ whole genome shotgun (WGS) entry which is preliminary data.</text>
</comment>
<proteinExistence type="predicted"/>
<evidence type="ECO:0000256" key="6">
    <source>
        <dbReference type="SAM" id="Phobius"/>
    </source>
</evidence>
<dbReference type="PANTHER" id="PTHR33778">
    <property type="entry name" value="PROTEIN MGTC"/>
    <property type="match status" value="1"/>
</dbReference>
<dbReference type="InterPro" id="IPR003416">
    <property type="entry name" value="MgtC/SapB/SrpB/YhiD_fam"/>
</dbReference>
<reference evidence="8" key="1">
    <citation type="journal article" date="2014" name="Front. Microbiol.">
        <title>High frequency of phylogenetically diverse reductive dehalogenase-homologous genes in deep subseafloor sedimentary metagenomes.</title>
        <authorList>
            <person name="Kawai M."/>
            <person name="Futagami T."/>
            <person name="Toyoda A."/>
            <person name="Takaki Y."/>
            <person name="Nishi S."/>
            <person name="Hori S."/>
            <person name="Arai W."/>
            <person name="Tsubouchi T."/>
            <person name="Morono Y."/>
            <person name="Uchiyama I."/>
            <person name="Ito T."/>
            <person name="Fujiyama A."/>
            <person name="Inagaki F."/>
            <person name="Takami H."/>
        </authorList>
    </citation>
    <scope>NUCLEOTIDE SEQUENCE</scope>
    <source>
        <strain evidence="8">Expedition CK06-06</strain>
    </source>
</reference>
<organism evidence="8">
    <name type="scientific">marine sediment metagenome</name>
    <dbReference type="NCBI Taxonomy" id="412755"/>
    <lineage>
        <taxon>unclassified sequences</taxon>
        <taxon>metagenomes</taxon>
        <taxon>ecological metagenomes</taxon>
    </lineage>
</organism>
<accession>X1PQ66</accession>
<sequence length="132" mass="13424">MSPWLEMLLRLLLAVALGAGIGYQRERAGKTAGLRTYILVSSGAALFTIASIYGFSGAVDPSRVAAGVVVGIGFIGAGVIFRGEEGIEGITTATSIWVTAATGLAAGAGLYLISVITALITIGILMIPKIRG</sequence>
<evidence type="ECO:0000256" key="4">
    <source>
        <dbReference type="ARBA" id="ARBA00022989"/>
    </source>
</evidence>
<dbReference type="GO" id="GO:0005886">
    <property type="term" value="C:plasma membrane"/>
    <property type="evidence" value="ECO:0007669"/>
    <property type="project" value="UniProtKB-SubCell"/>
</dbReference>
<evidence type="ECO:0000256" key="2">
    <source>
        <dbReference type="ARBA" id="ARBA00022475"/>
    </source>
</evidence>
<keyword evidence="4 6" id="KW-1133">Transmembrane helix</keyword>
<protein>
    <recommendedName>
        <fullName evidence="7">MgtC/SapB/SrpB/YhiD N-terminal domain-containing protein</fullName>
    </recommendedName>
</protein>
<evidence type="ECO:0000256" key="5">
    <source>
        <dbReference type="ARBA" id="ARBA00023136"/>
    </source>
</evidence>
<dbReference type="PRINTS" id="PR01837">
    <property type="entry name" value="MGTCSAPBPROT"/>
</dbReference>
<keyword evidence="2" id="KW-1003">Cell membrane</keyword>
<evidence type="ECO:0000256" key="1">
    <source>
        <dbReference type="ARBA" id="ARBA00004651"/>
    </source>
</evidence>
<keyword evidence="5 6" id="KW-0472">Membrane</keyword>
<feature type="transmembrane region" description="Helical" evidence="6">
    <location>
        <begin position="34"/>
        <end position="55"/>
    </location>
</feature>
<feature type="transmembrane region" description="Helical" evidence="6">
    <location>
        <begin position="64"/>
        <end position="83"/>
    </location>
</feature>
<feature type="domain" description="MgtC/SapB/SrpB/YhiD N-terminal" evidence="7">
    <location>
        <begin position="11"/>
        <end position="127"/>
    </location>
</feature>
<name>X1PQ66_9ZZZZ</name>
<evidence type="ECO:0000259" key="7">
    <source>
        <dbReference type="Pfam" id="PF02308"/>
    </source>
</evidence>
<dbReference type="InterPro" id="IPR049177">
    <property type="entry name" value="MgtC_SapB_SrpB_YhiD_N"/>
</dbReference>
<evidence type="ECO:0000313" key="8">
    <source>
        <dbReference type="EMBL" id="GAI57973.1"/>
    </source>
</evidence>
<comment type="subcellular location">
    <subcellularLocation>
        <location evidence="1">Cell membrane</location>
        <topology evidence="1">Multi-pass membrane protein</topology>
    </subcellularLocation>
</comment>
<dbReference type="PANTHER" id="PTHR33778:SF1">
    <property type="entry name" value="MAGNESIUM TRANSPORTER YHID-RELATED"/>
    <property type="match status" value="1"/>
</dbReference>
<keyword evidence="3 6" id="KW-0812">Transmembrane</keyword>
<dbReference type="EMBL" id="BARV01035579">
    <property type="protein sequence ID" value="GAI57973.1"/>
    <property type="molecule type" value="Genomic_DNA"/>
</dbReference>
<dbReference type="AlphaFoldDB" id="X1PQ66"/>
<dbReference type="Pfam" id="PF02308">
    <property type="entry name" value="MgtC"/>
    <property type="match status" value="1"/>
</dbReference>
<feature type="transmembrane region" description="Helical" evidence="6">
    <location>
        <begin position="103"/>
        <end position="127"/>
    </location>
</feature>